<feature type="coiled-coil region" evidence="5">
    <location>
        <begin position="274"/>
        <end position="301"/>
    </location>
</feature>
<feature type="domain" description="Tyrosine specific protein phosphatases" evidence="8">
    <location>
        <begin position="1470"/>
        <end position="1545"/>
    </location>
</feature>
<evidence type="ECO:0008006" key="12">
    <source>
        <dbReference type="Google" id="ProtNLM"/>
    </source>
</evidence>
<dbReference type="Gene3D" id="1.20.140.50">
    <property type="entry name" value="alix/aip1 like domains"/>
    <property type="match status" value="1"/>
</dbReference>
<dbReference type="PROSITE" id="PS00383">
    <property type="entry name" value="TYR_PHOSPHATASE_1"/>
    <property type="match status" value="1"/>
</dbReference>
<dbReference type="SMART" id="SM00404">
    <property type="entry name" value="PTPc_motif"/>
    <property type="match status" value="1"/>
</dbReference>
<dbReference type="EnsemblMetazoa" id="XM_050660929.1">
    <property type="protein sequence ID" value="XP_050516886.1"/>
    <property type="gene ID" value="LOC114327632"/>
</dbReference>
<dbReference type="Pfam" id="PF03097">
    <property type="entry name" value="BRO1"/>
    <property type="match status" value="1"/>
</dbReference>
<evidence type="ECO:0000259" key="8">
    <source>
        <dbReference type="PROSITE" id="PS50056"/>
    </source>
</evidence>
<dbReference type="InterPro" id="IPR016130">
    <property type="entry name" value="Tyr_Pase_AS"/>
</dbReference>
<dbReference type="SMART" id="SM01041">
    <property type="entry name" value="BRO1"/>
    <property type="match status" value="1"/>
</dbReference>
<keyword evidence="3" id="KW-0963">Cytoplasm</keyword>
<dbReference type="InterPro" id="IPR029021">
    <property type="entry name" value="Prot-tyrosine_phosphatase-like"/>
</dbReference>
<dbReference type="Gene3D" id="1.25.40.280">
    <property type="entry name" value="alix/aip1 like domains"/>
    <property type="match status" value="1"/>
</dbReference>
<proteinExistence type="predicted"/>
<dbReference type="InterPro" id="IPR000387">
    <property type="entry name" value="Tyr_Pase_dom"/>
</dbReference>
<comment type="subcellular location">
    <subcellularLocation>
        <location evidence="2">Cytoplasm</location>
    </subcellularLocation>
    <subcellularLocation>
        <location evidence="1">Endosome</location>
    </subcellularLocation>
</comment>
<dbReference type="PANTHER" id="PTHR23030:SF30">
    <property type="entry name" value="TYROSINE-PROTEIN PHOSPHATASE NON-RECEPTOR TYPE 23"/>
    <property type="match status" value="1"/>
</dbReference>
<feature type="compositionally biased region" description="Low complexity" evidence="6">
    <location>
        <begin position="971"/>
        <end position="996"/>
    </location>
</feature>
<evidence type="ECO:0000259" key="7">
    <source>
        <dbReference type="PROSITE" id="PS50055"/>
    </source>
</evidence>
<accession>A0ABM5L361</accession>
<evidence type="ECO:0000256" key="6">
    <source>
        <dbReference type="SAM" id="MobiDB-lite"/>
    </source>
</evidence>
<dbReference type="PRINTS" id="PR00700">
    <property type="entry name" value="PRTYPHPHTASE"/>
</dbReference>
<feature type="compositionally biased region" description="Low complexity" evidence="6">
    <location>
        <begin position="1159"/>
        <end position="1183"/>
    </location>
</feature>
<dbReference type="Pfam" id="PF00102">
    <property type="entry name" value="Y_phosphatase"/>
    <property type="match status" value="1"/>
</dbReference>
<evidence type="ECO:0000256" key="3">
    <source>
        <dbReference type="ARBA" id="ARBA00022490"/>
    </source>
</evidence>
<organism evidence="10 11">
    <name type="scientific">Diabrotica virgifera virgifera</name>
    <name type="common">western corn rootworm</name>
    <dbReference type="NCBI Taxonomy" id="50390"/>
    <lineage>
        <taxon>Eukaryota</taxon>
        <taxon>Metazoa</taxon>
        <taxon>Ecdysozoa</taxon>
        <taxon>Arthropoda</taxon>
        <taxon>Hexapoda</taxon>
        <taxon>Insecta</taxon>
        <taxon>Pterygota</taxon>
        <taxon>Neoptera</taxon>
        <taxon>Endopterygota</taxon>
        <taxon>Coleoptera</taxon>
        <taxon>Polyphaga</taxon>
        <taxon>Cucujiformia</taxon>
        <taxon>Chrysomeloidea</taxon>
        <taxon>Chrysomelidae</taxon>
        <taxon>Galerucinae</taxon>
        <taxon>Diabroticina</taxon>
        <taxon>Diabroticites</taxon>
        <taxon>Diabrotica</taxon>
    </lineage>
</organism>
<feature type="region of interest" description="Disordered" evidence="6">
    <location>
        <begin position="1209"/>
        <end position="1246"/>
    </location>
</feature>
<protein>
    <recommendedName>
        <fullName evidence="12">Tyrosine-protein phosphatase non-receptor type 23</fullName>
    </recommendedName>
</protein>
<dbReference type="Gene3D" id="3.90.190.10">
    <property type="entry name" value="Protein tyrosine phosphatase superfamily"/>
    <property type="match status" value="1"/>
</dbReference>
<dbReference type="SUPFAM" id="SSF52799">
    <property type="entry name" value="(Phosphotyrosine protein) phosphatases II"/>
    <property type="match status" value="1"/>
</dbReference>
<dbReference type="InterPro" id="IPR000242">
    <property type="entry name" value="PTP_cat"/>
</dbReference>
<reference evidence="10" key="1">
    <citation type="submission" date="2025-05" db="UniProtKB">
        <authorList>
            <consortium name="EnsemblMetazoa"/>
        </authorList>
    </citation>
    <scope>IDENTIFICATION</scope>
</reference>
<dbReference type="Pfam" id="PF13949">
    <property type="entry name" value="ALIX_LYPXL_bnd"/>
    <property type="match status" value="1"/>
</dbReference>
<keyword evidence="5" id="KW-0175">Coiled coil</keyword>
<dbReference type="GeneID" id="114327632"/>
<sequence length="1605" mass="180622">MEAAPKLPMLSFELNTCTENVHFGPQLKQYIAAFYGEDPESYITEISNLESLRSAAVRPSTDVNGVQLLKKYFCQLRFLKSRFPMEENQDAAVLFSWKNNELDITSTSSDIRYELMVIMYNIGALHTFLGANDSRNNPDGMKMACTHFQCAAWAFQNVKEKYHQFISNISLVELVHFFQQVCLAQAQECILEKSMFDNRKPTIIAKVAIQVYSYYRQSLRVLESVNEAYFRDKTYKEWMKYLQFKLTYYKCISFLFQGQQAEEQQKMGERVAFYQAACEQLDEAKKIAATLKNQHHQQEINEGLAFTTDVVEGKRKAAKNENEFIYHESVPDKDQLPEVKGASLVKGIPFSINDIEVSGPDIFSRLVPMEAHEAASLYSEKKAQRLRQIGELIENKDQTLAEFMSSMQLDLLTKMHQATGIPQELIDRAAALSAKPNAIQDLISAMGKLSNIYQDVEASLNEIDSLLKAEEQSEQKYQETIGKRPPSILATDLTREAAKYREAHTKANDSNQTLHRAMMAHVANLKILQQPLKQLQHQLPFVEFPNPNIDEKSLKDLEALVAKVDEMRTQRAMLWAQLRESIHQDDITSSLVTKQPNQSLEQLFQQELQKHQNLISLIEQNTSAQENIKSALVDSYAYAVNSRKYIQDILQKRTTTITSLIASFDSYEDLLAKANKGIEFYSKLETNVSKLLQRIRSTCKVQQEERDQMMSTAQVPQWESHTSLAAPKLKDYLDSRKKSAAYSEPSVQPQQPTLSYSAAMDLPPGIRPTPVGSEITDVPKNIQGEPQGYIPYNYQQPSVPASQNIDEETIKKMNALMPGAKTSVPSQYGYSNYIPPTYPQSAYQPGNQSYGKETPDINSPYDPTKAFTATTNAYRSVQSSSTQGYVPYAESNVSNVDRVGYPSRYQYQQVPEIATTPADPNINAYYPHGYSPSQNLPNANTQHITGQLKYHSVEYASSVPNNINYNSSTYSSPLSNMSSTNSSNPSNLNNSYEYYYDPNTSSGAVPNASKPQQSSASSANPSTAMNNYNYYYNTSTSGSVAADTSKIQQQQQYPGTQMSQAQYYPANASYYSTSTYNTNVQGGTNPSYATGQTYNQVTPVTSQNVSQNYNFNQVGSGAGHQHQYYSSANAAVPSQQAVNNSSLPNYGYDQYYGNNYNSSQPSTYSANQAPPAAQAAPSNIPAATKSSSNVDLLSGLDFSISQAPLVPQQNITIKPQEKETKPPAVSSETKNQDPTPVTTPKQPTGPEVKRLYVKILPSKPLNNDDVKKLFGQELDRYEKFVETLTHKTLSGPTTLDIKWKEIQDQQDCEPQKKIISVARCYPMKNRFPDILPYDFSRVELCDSKDDYINASYIKDISPYAPSFIVTQVPLSSTVGDMWTMIREQQVELILCLVNDNEIGEDIYWPKEKGSSLNILNMVITLQNVIVKSHWTERLIAINLPEKRESRVIMHLQFTSWPGSLFPTNPEPFVSYTLESINLYQQQKTNTHPVVVHCSSGIGRSGLLCLLTAAMFDAANNANSIPDLTALSIKLSNCRKNILRDREHLKFGYESFLAYIRHIVCEDKARKKLNEIQPKVKEEPLEPPVIVPEPNIDPLSTLDPFWASKR</sequence>
<keyword evidence="4" id="KW-0967">Endosome</keyword>
<dbReference type="SMART" id="SM00194">
    <property type="entry name" value="PTPc"/>
    <property type="match status" value="1"/>
</dbReference>
<feature type="compositionally biased region" description="Polar residues" evidence="6">
    <location>
        <begin position="1226"/>
        <end position="1242"/>
    </location>
</feature>
<feature type="region of interest" description="Disordered" evidence="6">
    <location>
        <begin position="971"/>
        <end position="1022"/>
    </location>
</feature>
<dbReference type="RefSeq" id="XP_050516886.1">
    <property type="nucleotide sequence ID" value="XM_050660929.1"/>
</dbReference>
<dbReference type="PANTHER" id="PTHR23030">
    <property type="entry name" value="PCD6 INTERACTING PROTEIN-RELATED"/>
    <property type="match status" value="1"/>
</dbReference>
<feature type="domain" description="BRO1" evidence="9">
    <location>
        <begin position="8"/>
        <end position="400"/>
    </location>
</feature>
<feature type="compositionally biased region" description="Low complexity" evidence="6">
    <location>
        <begin position="1006"/>
        <end position="1022"/>
    </location>
</feature>
<dbReference type="InterPro" id="IPR004328">
    <property type="entry name" value="BRO1_dom"/>
</dbReference>
<dbReference type="CDD" id="cd09234">
    <property type="entry name" value="V_HD-PTP_like"/>
    <property type="match status" value="1"/>
</dbReference>
<evidence type="ECO:0000313" key="11">
    <source>
        <dbReference type="Proteomes" id="UP001652700"/>
    </source>
</evidence>
<evidence type="ECO:0000256" key="1">
    <source>
        <dbReference type="ARBA" id="ARBA00004177"/>
    </source>
</evidence>
<dbReference type="PROSITE" id="PS50055">
    <property type="entry name" value="TYR_PHOSPHATASE_PTP"/>
    <property type="match status" value="1"/>
</dbReference>
<dbReference type="Proteomes" id="UP001652700">
    <property type="component" value="Unplaced"/>
</dbReference>
<feature type="region of interest" description="Disordered" evidence="6">
    <location>
        <begin position="1581"/>
        <end position="1605"/>
    </location>
</feature>
<evidence type="ECO:0000256" key="2">
    <source>
        <dbReference type="ARBA" id="ARBA00004496"/>
    </source>
</evidence>
<feature type="region of interest" description="Disordered" evidence="6">
    <location>
        <begin position="1159"/>
        <end position="1186"/>
    </location>
</feature>
<evidence type="ECO:0000256" key="5">
    <source>
        <dbReference type="SAM" id="Coils"/>
    </source>
</evidence>
<dbReference type="Gene3D" id="1.20.120.560">
    <property type="entry name" value="alix/aip1 in complex with the ypdl late domain"/>
    <property type="match status" value="1"/>
</dbReference>
<feature type="domain" description="Tyrosine-protein phosphatase" evidence="7">
    <location>
        <begin position="1324"/>
        <end position="1554"/>
    </location>
</feature>
<dbReference type="PROSITE" id="PS51180">
    <property type="entry name" value="BRO1"/>
    <property type="match status" value="1"/>
</dbReference>
<evidence type="ECO:0000313" key="10">
    <source>
        <dbReference type="EnsemblMetazoa" id="XP_050516886.1"/>
    </source>
</evidence>
<evidence type="ECO:0000259" key="9">
    <source>
        <dbReference type="PROSITE" id="PS51180"/>
    </source>
</evidence>
<dbReference type="PROSITE" id="PS50056">
    <property type="entry name" value="TYR_PHOSPHATASE_2"/>
    <property type="match status" value="1"/>
</dbReference>
<dbReference type="InterPro" id="IPR003595">
    <property type="entry name" value="Tyr_Pase_cat"/>
</dbReference>
<dbReference type="InterPro" id="IPR025304">
    <property type="entry name" value="ALIX_V_dom"/>
</dbReference>
<dbReference type="InterPro" id="IPR038499">
    <property type="entry name" value="BRO1_sf"/>
</dbReference>
<name>A0ABM5L361_DIAVI</name>
<keyword evidence="11" id="KW-1185">Reference proteome</keyword>
<evidence type="ECO:0000256" key="4">
    <source>
        <dbReference type="ARBA" id="ARBA00022753"/>
    </source>
</evidence>